<proteinExistence type="predicted"/>
<comment type="caution">
    <text evidence="1">The sequence shown here is derived from an EMBL/GenBank/DDBJ whole genome shotgun (WGS) entry which is preliminary data.</text>
</comment>
<sequence length="314" mass="34838">MEKITESLEMLYGSSGTSFFLSDEFGNIKWKNAACGETIVFPKGINCDILTEQVNIDGKEYSAQGTSFAGGDERFILWRVNTLTDVLMQLGSTNTYADICYLLSQARSDVAKATQNCNEDNALNSIQRNIEVLSELATVIYRKTPPAPAIYFFEKLNKIIERANKEMSSIPIVFRLSTDKPIYEDIPVNISEKLLYVAIFSILKAMVRCSDRNLFVLNVGVSDNSINIGSSFSVSPDTHTGMIADDFEMYSAKLYIGYIGGKMCYNIKDSIGRLEISIPTGDSSTLNSPLYAVPPETCEKLAKVFMRGIADKNK</sequence>
<protein>
    <submittedName>
        <fullName evidence="1">Uncharacterized protein</fullName>
    </submittedName>
</protein>
<dbReference type="Proteomes" id="UP000018142">
    <property type="component" value="Unassembled WGS sequence"/>
</dbReference>
<reference evidence="1" key="1">
    <citation type="submission" date="2012-11" db="EMBL/GenBank/DDBJ databases">
        <title>Dependencies among metagenomic species, viruses, plasmids and units of genetic variation.</title>
        <authorList>
            <person name="Nielsen H.B."/>
            <person name="Almeida M."/>
            <person name="Juncker A.S."/>
            <person name="Rasmussen S."/>
            <person name="Li J."/>
            <person name="Sunagawa S."/>
            <person name="Plichta D."/>
            <person name="Gautier L."/>
            <person name="Le Chatelier E."/>
            <person name="Peletier E."/>
            <person name="Bonde I."/>
            <person name="Nielsen T."/>
            <person name="Manichanh C."/>
            <person name="Arumugam M."/>
            <person name="Batto J."/>
            <person name="Santos M.B.Q.D."/>
            <person name="Blom N."/>
            <person name="Borruel N."/>
            <person name="Burgdorf K.S."/>
            <person name="Boumezbeur F."/>
            <person name="Casellas F."/>
            <person name="Dore J."/>
            <person name="Guarner F."/>
            <person name="Hansen T."/>
            <person name="Hildebrand F."/>
            <person name="Kaas R.S."/>
            <person name="Kennedy S."/>
            <person name="Kristiansen K."/>
            <person name="Kultima J.R."/>
            <person name="Leonard P."/>
            <person name="Levenez F."/>
            <person name="Lund O."/>
            <person name="Moumen B."/>
            <person name="Le Paslier D."/>
            <person name="Pons N."/>
            <person name="Pedersen O."/>
            <person name="Prifti E."/>
            <person name="Qin J."/>
            <person name="Raes J."/>
            <person name="Tap J."/>
            <person name="Tims S."/>
            <person name="Ussery D.W."/>
            <person name="Yamada T."/>
            <person name="MetaHit consortium"/>
            <person name="Renault P."/>
            <person name="Sicheritz-Ponten T."/>
            <person name="Bork P."/>
            <person name="Wang J."/>
            <person name="Brunak S."/>
            <person name="Ehrlich S.D."/>
        </authorList>
    </citation>
    <scope>NUCLEOTIDE SEQUENCE [LARGE SCALE GENOMIC DNA]</scope>
</reference>
<accession>R6RJ65</accession>
<gene>
    <name evidence="1" type="ORF">BN788_00666</name>
</gene>
<evidence type="ECO:0000313" key="1">
    <source>
        <dbReference type="EMBL" id="CDC48938.1"/>
    </source>
</evidence>
<dbReference type="EMBL" id="CBFJ010000194">
    <property type="protein sequence ID" value="CDC48938.1"/>
    <property type="molecule type" value="Genomic_DNA"/>
</dbReference>
<evidence type="ECO:0000313" key="2">
    <source>
        <dbReference type="Proteomes" id="UP000018142"/>
    </source>
</evidence>
<name>R6RJ65_9FIRM</name>
<dbReference type="AlphaFoldDB" id="R6RJ65"/>
<organism evidence="1 2">
    <name type="scientific">[Eubacterium] siraeum CAG:80</name>
    <dbReference type="NCBI Taxonomy" id="1263080"/>
    <lineage>
        <taxon>Bacteria</taxon>
        <taxon>Bacillati</taxon>
        <taxon>Bacillota</taxon>
        <taxon>Clostridia</taxon>
        <taxon>Eubacteriales</taxon>
        <taxon>Oscillospiraceae</taxon>
        <taxon>Oscillospiraceae incertae sedis</taxon>
    </lineage>
</organism>